<proteinExistence type="inferred from homology"/>
<protein>
    <submittedName>
        <fullName evidence="3">Histone deacetylase family protein</fullName>
    </submittedName>
</protein>
<gene>
    <name evidence="3" type="ORF">ACFQ45_08460</name>
</gene>
<dbReference type="PANTHER" id="PTHR10625">
    <property type="entry name" value="HISTONE DEACETYLASE HDAC1-RELATED"/>
    <property type="match status" value="1"/>
</dbReference>
<dbReference type="RefSeq" id="WP_377366638.1">
    <property type="nucleotide sequence ID" value="NZ_JBHTMN010000009.1"/>
</dbReference>
<evidence type="ECO:0000259" key="2">
    <source>
        <dbReference type="Pfam" id="PF00850"/>
    </source>
</evidence>
<evidence type="ECO:0000313" key="3">
    <source>
        <dbReference type="EMBL" id="MFD1383397.1"/>
    </source>
</evidence>
<dbReference type="InterPro" id="IPR037138">
    <property type="entry name" value="His_deacetylse_dom_sf"/>
</dbReference>
<reference evidence="4" key="1">
    <citation type="journal article" date="2019" name="Int. J. Syst. Evol. Microbiol.">
        <title>The Global Catalogue of Microorganisms (GCM) 10K type strain sequencing project: providing services to taxonomists for standard genome sequencing and annotation.</title>
        <authorList>
            <consortium name="The Broad Institute Genomics Platform"/>
            <consortium name="The Broad Institute Genome Sequencing Center for Infectious Disease"/>
            <person name="Wu L."/>
            <person name="Ma J."/>
        </authorList>
    </citation>
    <scope>NUCLEOTIDE SEQUENCE [LARGE SCALE GENOMIC DNA]</scope>
    <source>
        <strain evidence="4">JCM 30774</strain>
    </source>
</reference>
<evidence type="ECO:0000313" key="4">
    <source>
        <dbReference type="Proteomes" id="UP001597059"/>
    </source>
</evidence>
<sequence>MTTAYVTHPLCEAHQLGADHPESPERLEAIQNRLIAGQLMDFLRWREAQEVTLEQLNDTHDPDYVASIFAKAPAEGHVELDQETLMMPNTLDAALRASGAVVQAVDMVMSGEVENAFCSVRPPGHHAEYDRAMGFCLFNNIAVGARHALNQYGVQRIAIIDFDVHHGNGTENIFQASPNVLYASSYQYPLFPYPDPGASHDNIVHMPLEKGSKGEDFRRAYEAELFEKLEAFAPELIMISAGFDGLAEDPMGQLRLRESDIVWLTEKLMDVAARHSQGRIISVLEGGYNADALGRAVFSHLKVLTQL</sequence>
<dbReference type="InterPro" id="IPR000286">
    <property type="entry name" value="HDACs"/>
</dbReference>
<dbReference type="PANTHER" id="PTHR10625:SF10">
    <property type="entry name" value="HISTONE DEACETYLASE HDAC1"/>
    <property type="match status" value="1"/>
</dbReference>
<accession>A0ABW4B0B7</accession>
<dbReference type="SUPFAM" id="SSF52768">
    <property type="entry name" value="Arginase/deacetylase"/>
    <property type="match status" value="1"/>
</dbReference>
<evidence type="ECO:0000256" key="1">
    <source>
        <dbReference type="ARBA" id="ARBA00005947"/>
    </source>
</evidence>
<keyword evidence="4" id="KW-1185">Reference proteome</keyword>
<comment type="similarity">
    <text evidence="1">Belongs to the histone deacetylase family.</text>
</comment>
<feature type="domain" description="Histone deacetylase" evidence="2">
    <location>
        <begin position="20"/>
        <end position="303"/>
    </location>
</feature>
<dbReference type="InterPro" id="IPR023801">
    <property type="entry name" value="His_deacetylse_dom"/>
</dbReference>
<dbReference type="InterPro" id="IPR023696">
    <property type="entry name" value="Ureohydrolase_dom_sf"/>
</dbReference>
<dbReference type="Proteomes" id="UP001597059">
    <property type="component" value="Unassembled WGS sequence"/>
</dbReference>
<dbReference type="PRINTS" id="PR01270">
    <property type="entry name" value="HDASUPER"/>
</dbReference>
<organism evidence="3 4">
    <name type="scientific">Rhodanobacter aciditrophus</name>
    <dbReference type="NCBI Taxonomy" id="1623218"/>
    <lineage>
        <taxon>Bacteria</taxon>
        <taxon>Pseudomonadati</taxon>
        <taxon>Pseudomonadota</taxon>
        <taxon>Gammaproteobacteria</taxon>
        <taxon>Lysobacterales</taxon>
        <taxon>Rhodanobacteraceae</taxon>
        <taxon>Rhodanobacter</taxon>
    </lineage>
</organism>
<name>A0ABW4B0B7_9GAMM</name>
<dbReference type="Pfam" id="PF00850">
    <property type="entry name" value="Hist_deacetyl"/>
    <property type="match status" value="1"/>
</dbReference>
<dbReference type="Gene3D" id="3.40.800.20">
    <property type="entry name" value="Histone deacetylase domain"/>
    <property type="match status" value="1"/>
</dbReference>
<dbReference type="CDD" id="cd11599">
    <property type="entry name" value="HDAC_classII_2"/>
    <property type="match status" value="1"/>
</dbReference>
<comment type="caution">
    <text evidence="3">The sequence shown here is derived from an EMBL/GenBank/DDBJ whole genome shotgun (WGS) entry which is preliminary data.</text>
</comment>
<dbReference type="EMBL" id="JBHTMN010000009">
    <property type="protein sequence ID" value="MFD1383397.1"/>
    <property type="molecule type" value="Genomic_DNA"/>
</dbReference>